<dbReference type="GO" id="GO:0051537">
    <property type="term" value="F:2 iron, 2 sulfur cluster binding"/>
    <property type="evidence" value="ECO:0007669"/>
    <property type="project" value="InterPro"/>
</dbReference>
<dbReference type="GO" id="GO:0003994">
    <property type="term" value="F:aconitate hydratase activity"/>
    <property type="evidence" value="ECO:0007669"/>
    <property type="project" value="UniProtKB-EC"/>
</dbReference>
<gene>
    <name evidence="13" type="ORF">HDE69_003987</name>
</gene>
<comment type="catalytic activity">
    <reaction evidence="10">
        <text>citrate = D-threo-isocitrate</text>
        <dbReference type="Rhea" id="RHEA:10336"/>
        <dbReference type="ChEBI" id="CHEBI:15562"/>
        <dbReference type="ChEBI" id="CHEBI:16947"/>
        <dbReference type="EC" id="4.2.1.3"/>
    </reaction>
</comment>
<dbReference type="EC" id="4.2.1.79" evidence="6"/>
<dbReference type="PANTHER" id="PTHR16943:SF8">
    <property type="entry name" value="2-METHYLCITRATE DEHYDRATASE"/>
    <property type="match status" value="1"/>
</dbReference>
<evidence type="ECO:0000256" key="2">
    <source>
        <dbReference type="ARBA" id="ARBA00004717"/>
    </source>
</evidence>
<comment type="similarity">
    <text evidence="4">Belongs to the PrpD family.</text>
</comment>
<dbReference type="FunFam" id="3.30.1330.120:FF:000001">
    <property type="entry name" value="2-methylcitrate dehydratase"/>
    <property type="match status" value="1"/>
</dbReference>
<reference evidence="13 14" key="1">
    <citation type="submission" date="2020-08" db="EMBL/GenBank/DDBJ databases">
        <title>Genomic Encyclopedia of Type Strains, Phase IV (KMG-V): Genome sequencing to study the core and pangenomes of soil and plant-associated prokaryotes.</title>
        <authorList>
            <person name="Whitman W."/>
        </authorList>
    </citation>
    <scope>NUCLEOTIDE SEQUENCE [LARGE SCALE GENOMIC DNA]</scope>
    <source>
        <strain evidence="13 14">MP7CTX6</strain>
    </source>
</reference>
<evidence type="ECO:0000259" key="11">
    <source>
        <dbReference type="Pfam" id="PF03972"/>
    </source>
</evidence>
<accession>A0A7W8YWN5</accession>
<dbReference type="Proteomes" id="UP000537718">
    <property type="component" value="Unassembled WGS sequence"/>
</dbReference>
<protein>
    <recommendedName>
        <fullName evidence="7">2-methylcitrate dehydratase</fullName>
        <ecNumber evidence="5">4.2.1.3</ecNumber>
        <ecNumber evidence="6">4.2.1.79</ecNumber>
    </recommendedName>
</protein>
<dbReference type="EC" id="4.2.1.3" evidence="5"/>
<dbReference type="InterPro" id="IPR042183">
    <property type="entry name" value="MmgE/PrpD_sf_1"/>
</dbReference>
<dbReference type="Pfam" id="PF19305">
    <property type="entry name" value="MmgE_PrpD_C"/>
    <property type="match status" value="1"/>
</dbReference>
<evidence type="ECO:0000256" key="4">
    <source>
        <dbReference type="ARBA" id="ARBA00006174"/>
    </source>
</evidence>
<evidence type="ECO:0000256" key="5">
    <source>
        <dbReference type="ARBA" id="ARBA00012926"/>
    </source>
</evidence>
<dbReference type="InterPro" id="IPR045337">
    <property type="entry name" value="MmgE_PrpD_C"/>
</dbReference>
<sequence length="483" mass="53574">MSSHISNERPQTDQVLVDIVDYVLNYEIKNELAWKTAHYCLLDTLGCGLEALTYPACTKLLGPVVQGTIVPNGAKVPGTQFQLDPIQAAFNIGTIIRWLDFNDTWLAAEWGHPSDNLGGILATADWLSRTSVANGKPALLMKDVLEGMIKAHEIQGVLALENSFNKVGLDHVILVKVASTAVVGKLIGLTRDELVNAVSLAFVDGQALRTYRHSPNTGSRKSWAAGDATSRAVRLALIAKTGEMGYPSVLTAKTWGFYDVLFKGNEFRFQRDYGSYVMENVLFKISFPAEFHSQTAVEAAMTIHEKLKASGKTTDDIKKITIRTHEAAIRIIDKKGPLNNPADRDHCIQYMVAVPLIYGRLTAADYEDNIAVDSRIDLLRAQMECVEDVQFTTDYHDPAKRSIANALLVELNDGTVLEEVVVEYPIGHQRRRAEGIPELLKKFKINLARKFPEKQQQAVLHAALDYSRLANTPVDEFMDLLVI</sequence>
<proteinExistence type="inferred from homology"/>
<evidence type="ECO:0000256" key="10">
    <source>
        <dbReference type="ARBA" id="ARBA00023501"/>
    </source>
</evidence>
<dbReference type="Pfam" id="PF03972">
    <property type="entry name" value="MmgE_PrpD_N"/>
    <property type="match status" value="1"/>
</dbReference>
<dbReference type="InterPro" id="IPR036148">
    <property type="entry name" value="MmgE/PrpD_sf"/>
</dbReference>
<dbReference type="EMBL" id="JACHCF010000010">
    <property type="protein sequence ID" value="MBB5622905.1"/>
    <property type="molecule type" value="Genomic_DNA"/>
</dbReference>
<keyword evidence="8" id="KW-0816">Tricarboxylic acid cycle</keyword>
<evidence type="ECO:0000256" key="9">
    <source>
        <dbReference type="ARBA" id="ARBA00023239"/>
    </source>
</evidence>
<dbReference type="SUPFAM" id="SSF103378">
    <property type="entry name" value="2-methylcitrate dehydratase PrpD"/>
    <property type="match status" value="1"/>
</dbReference>
<comment type="catalytic activity">
    <reaction evidence="1">
        <text>(2S,3S)-2-methylcitrate = 2-methyl-cis-aconitate + H2O</text>
        <dbReference type="Rhea" id="RHEA:17725"/>
        <dbReference type="ChEBI" id="CHEBI:15377"/>
        <dbReference type="ChEBI" id="CHEBI:57872"/>
        <dbReference type="ChEBI" id="CHEBI:58853"/>
        <dbReference type="EC" id="4.2.1.79"/>
    </reaction>
</comment>
<organism evidence="13 14">
    <name type="scientific">Pedobacter cryoconitis</name>
    <dbReference type="NCBI Taxonomy" id="188932"/>
    <lineage>
        <taxon>Bacteria</taxon>
        <taxon>Pseudomonadati</taxon>
        <taxon>Bacteroidota</taxon>
        <taxon>Sphingobacteriia</taxon>
        <taxon>Sphingobacteriales</taxon>
        <taxon>Sphingobacteriaceae</taxon>
        <taxon>Pedobacter</taxon>
    </lineage>
</organism>
<dbReference type="GO" id="GO:0019679">
    <property type="term" value="P:propionate metabolic process, methylcitrate cycle"/>
    <property type="evidence" value="ECO:0007669"/>
    <property type="project" value="InterPro"/>
</dbReference>
<evidence type="ECO:0000313" key="14">
    <source>
        <dbReference type="Proteomes" id="UP000537718"/>
    </source>
</evidence>
<dbReference type="InterPro" id="IPR012705">
    <property type="entry name" value="2Me_IsoCit_deHydtase_PrpD"/>
</dbReference>
<evidence type="ECO:0000256" key="1">
    <source>
        <dbReference type="ARBA" id="ARBA00000096"/>
    </source>
</evidence>
<keyword evidence="9 13" id="KW-0456">Lyase</keyword>
<evidence type="ECO:0000256" key="6">
    <source>
        <dbReference type="ARBA" id="ARBA00013124"/>
    </source>
</evidence>
<evidence type="ECO:0000256" key="3">
    <source>
        <dbReference type="ARBA" id="ARBA00005026"/>
    </source>
</evidence>
<evidence type="ECO:0000313" key="13">
    <source>
        <dbReference type="EMBL" id="MBB5622905.1"/>
    </source>
</evidence>
<dbReference type="NCBIfam" id="TIGR02330">
    <property type="entry name" value="prpD"/>
    <property type="match status" value="1"/>
</dbReference>
<evidence type="ECO:0000256" key="8">
    <source>
        <dbReference type="ARBA" id="ARBA00022532"/>
    </source>
</evidence>
<name>A0A7W8YWN5_9SPHI</name>
<dbReference type="RefSeq" id="WP_183869030.1">
    <property type="nucleotide sequence ID" value="NZ_JACHCF010000010.1"/>
</dbReference>
<comment type="pathway">
    <text evidence="2">Carbohydrate metabolism; tricarboxylic acid cycle; isocitrate from oxaloacetate: step 2/2.</text>
</comment>
<dbReference type="GO" id="GO:0006099">
    <property type="term" value="P:tricarboxylic acid cycle"/>
    <property type="evidence" value="ECO:0007669"/>
    <property type="project" value="UniProtKB-KW"/>
</dbReference>
<dbReference type="InterPro" id="IPR005656">
    <property type="entry name" value="MmgE_PrpD"/>
</dbReference>
<feature type="domain" description="MmgE/PrpD N-terminal" evidence="11">
    <location>
        <begin position="18"/>
        <end position="270"/>
    </location>
</feature>
<comment type="caution">
    <text evidence="13">The sequence shown here is derived from an EMBL/GenBank/DDBJ whole genome shotgun (WGS) entry which is preliminary data.</text>
</comment>
<comment type="pathway">
    <text evidence="3">Organic acid metabolism; propanoate degradation.</text>
</comment>
<dbReference type="Gene3D" id="3.30.1330.120">
    <property type="entry name" value="2-methylcitrate dehydratase PrpD"/>
    <property type="match status" value="1"/>
</dbReference>
<evidence type="ECO:0000259" key="12">
    <source>
        <dbReference type="Pfam" id="PF19305"/>
    </source>
</evidence>
<evidence type="ECO:0000256" key="7">
    <source>
        <dbReference type="ARBA" id="ARBA00017240"/>
    </source>
</evidence>
<dbReference type="NCBIfam" id="NF006943">
    <property type="entry name" value="PRK09425.1"/>
    <property type="match status" value="1"/>
</dbReference>
<dbReference type="GO" id="GO:0047547">
    <property type="term" value="F:2-methylcitrate dehydratase activity"/>
    <property type="evidence" value="ECO:0007669"/>
    <property type="project" value="UniProtKB-EC"/>
</dbReference>
<feature type="domain" description="MmgE/PrpD C-terminal" evidence="12">
    <location>
        <begin position="287"/>
        <end position="464"/>
    </location>
</feature>
<dbReference type="InterPro" id="IPR042188">
    <property type="entry name" value="MmgE/PrpD_sf_2"/>
</dbReference>
<dbReference type="Gene3D" id="1.10.4100.10">
    <property type="entry name" value="2-methylcitrate dehydratase PrpD"/>
    <property type="match status" value="1"/>
</dbReference>
<dbReference type="AlphaFoldDB" id="A0A7W8YWN5"/>
<dbReference type="InterPro" id="IPR045336">
    <property type="entry name" value="MmgE_PrpD_N"/>
</dbReference>
<dbReference type="PANTHER" id="PTHR16943">
    <property type="entry name" value="2-METHYLCITRATE DEHYDRATASE-RELATED"/>
    <property type="match status" value="1"/>
</dbReference>